<keyword evidence="3" id="KW-0804">Transcription</keyword>
<protein>
    <submittedName>
        <fullName evidence="5">Helix-turn-helix transcriptional regulator</fullName>
    </submittedName>
</protein>
<dbReference type="AlphaFoldDB" id="A0A6G8IP46"/>
<proteinExistence type="predicted"/>
<dbReference type="CDD" id="cd00093">
    <property type="entry name" value="HTH_XRE"/>
    <property type="match status" value="2"/>
</dbReference>
<organism evidence="5 6">
    <name type="scientific">Hydrogenophaga crocea</name>
    <dbReference type="NCBI Taxonomy" id="2716225"/>
    <lineage>
        <taxon>Bacteria</taxon>
        <taxon>Pseudomonadati</taxon>
        <taxon>Pseudomonadota</taxon>
        <taxon>Betaproteobacteria</taxon>
        <taxon>Burkholderiales</taxon>
        <taxon>Comamonadaceae</taxon>
        <taxon>Hydrogenophaga</taxon>
    </lineage>
</organism>
<name>A0A6G8IP46_9BURK</name>
<dbReference type="InterPro" id="IPR010982">
    <property type="entry name" value="Lambda_DNA-bd_dom_sf"/>
</dbReference>
<dbReference type="GO" id="GO:0005829">
    <property type="term" value="C:cytosol"/>
    <property type="evidence" value="ECO:0007669"/>
    <property type="project" value="TreeGrafter"/>
</dbReference>
<dbReference type="Pfam" id="PF01381">
    <property type="entry name" value="HTH_3"/>
    <property type="match status" value="2"/>
</dbReference>
<keyword evidence="1" id="KW-0805">Transcription regulation</keyword>
<feature type="domain" description="HTH cro/C1-type" evidence="4">
    <location>
        <begin position="64"/>
        <end position="118"/>
    </location>
</feature>
<dbReference type="GO" id="GO:0003700">
    <property type="term" value="F:DNA-binding transcription factor activity"/>
    <property type="evidence" value="ECO:0007669"/>
    <property type="project" value="TreeGrafter"/>
</dbReference>
<evidence type="ECO:0000256" key="2">
    <source>
        <dbReference type="ARBA" id="ARBA00023125"/>
    </source>
</evidence>
<feature type="domain" description="HTH cro/C1-type" evidence="4">
    <location>
        <begin position="1"/>
        <end position="41"/>
    </location>
</feature>
<dbReference type="PANTHER" id="PTHR46797">
    <property type="entry name" value="HTH-TYPE TRANSCRIPTIONAL REGULATOR"/>
    <property type="match status" value="1"/>
</dbReference>
<reference evidence="5 6" key="1">
    <citation type="submission" date="2020-03" db="EMBL/GenBank/DDBJ databases">
        <title>Hydrogenophaga sp. nov. isolated from cyanobacterial mat.</title>
        <authorList>
            <person name="Thorat V."/>
            <person name="Kirdat K."/>
            <person name="Tiwarekar B."/>
            <person name="Costa E.D."/>
            <person name="Yadav A."/>
        </authorList>
    </citation>
    <scope>NUCLEOTIDE SEQUENCE [LARGE SCALE GENOMIC DNA]</scope>
    <source>
        <strain evidence="5 6">BA0156</strain>
    </source>
</reference>
<dbReference type="PANTHER" id="PTHR46797:SF23">
    <property type="entry name" value="HTH-TYPE TRANSCRIPTIONAL REGULATOR SUTR"/>
    <property type="match status" value="1"/>
</dbReference>
<evidence type="ECO:0000256" key="3">
    <source>
        <dbReference type="ARBA" id="ARBA00023163"/>
    </source>
</evidence>
<evidence type="ECO:0000313" key="6">
    <source>
        <dbReference type="Proteomes" id="UP000503162"/>
    </source>
</evidence>
<evidence type="ECO:0000313" key="5">
    <source>
        <dbReference type="EMBL" id="QIM54740.1"/>
    </source>
</evidence>
<keyword evidence="6" id="KW-1185">Reference proteome</keyword>
<dbReference type="InterPro" id="IPR001387">
    <property type="entry name" value="Cro/C1-type_HTH"/>
</dbReference>
<dbReference type="PROSITE" id="PS50943">
    <property type="entry name" value="HTH_CROC1"/>
    <property type="match status" value="2"/>
</dbReference>
<dbReference type="Proteomes" id="UP000503162">
    <property type="component" value="Chromosome"/>
</dbReference>
<accession>A0A6G8IP46</accession>
<keyword evidence="2" id="KW-0238">DNA-binding</keyword>
<dbReference type="EMBL" id="CP049989">
    <property type="protein sequence ID" value="QIM54740.1"/>
    <property type="molecule type" value="Genomic_DNA"/>
</dbReference>
<dbReference type="SUPFAM" id="SSF47413">
    <property type="entry name" value="lambda repressor-like DNA-binding domains"/>
    <property type="match status" value="2"/>
</dbReference>
<dbReference type="KEGG" id="hcz:G9Q37_10330"/>
<gene>
    <name evidence="5" type="ORF">G9Q37_10330</name>
</gene>
<sequence>MADQAHVSRRMLQLLEMGKVNVSLGTVDKLARALGVTTGSLLGKRPMARQAGATSIEQVLASNLQSARKERQMTQEALAQQSGVSRPVIAHIERQARNPSLQTLARLAAALDLSVEGLLSR</sequence>
<evidence type="ECO:0000259" key="4">
    <source>
        <dbReference type="PROSITE" id="PS50943"/>
    </source>
</evidence>
<dbReference type="InterPro" id="IPR050807">
    <property type="entry name" value="TransReg_Diox_bact_type"/>
</dbReference>
<dbReference type="Gene3D" id="1.10.260.40">
    <property type="entry name" value="lambda repressor-like DNA-binding domains"/>
    <property type="match status" value="2"/>
</dbReference>
<evidence type="ECO:0000256" key="1">
    <source>
        <dbReference type="ARBA" id="ARBA00023015"/>
    </source>
</evidence>
<dbReference type="GO" id="GO:0003677">
    <property type="term" value="F:DNA binding"/>
    <property type="evidence" value="ECO:0007669"/>
    <property type="project" value="UniProtKB-KW"/>
</dbReference>
<dbReference type="SMART" id="SM00530">
    <property type="entry name" value="HTH_XRE"/>
    <property type="match status" value="2"/>
</dbReference>